<organism evidence="1 2">
    <name type="scientific">Stylosanthes scabra</name>
    <dbReference type="NCBI Taxonomy" id="79078"/>
    <lineage>
        <taxon>Eukaryota</taxon>
        <taxon>Viridiplantae</taxon>
        <taxon>Streptophyta</taxon>
        <taxon>Embryophyta</taxon>
        <taxon>Tracheophyta</taxon>
        <taxon>Spermatophyta</taxon>
        <taxon>Magnoliopsida</taxon>
        <taxon>eudicotyledons</taxon>
        <taxon>Gunneridae</taxon>
        <taxon>Pentapetalae</taxon>
        <taxon>rosids</taxon>
        <taxon>fabids</taxon>
        <taxon>Fabales</taxon>
        <taxon>Fabaceae</taxon>
        <taxon>Papilionoideae</taxon>
        <taxon>50 kb inversion clade</taxon>
        <taxon>dalbergioids sensu lato</taxon>
        <taxon>Dalbergieae</taxon>
        <taxon>Pterocarpus clade</taxon>
        <taxon>Stylosanthes</taxon>
    </lineage>
</organism>
<accession>A0ABU6TYP5</accession>
<keyword evidence="2" id="KW-1185">Reference proteome</keyword>
<gene>
    <name evidence="1" type="ORF">PIB30_097568</name>
</gene>
<sequence>MALISGQKGIRQDRYSGETILELVPGNVGLRVDNRRMSSWPALGSGMHHTFIPRAGYRHREDVDNERKIEDFQGYSFISPHRLYYNSRDSVTTLIKTSPPTVQIPDITVPLFFA</sequence>
<name>A0ABU6TYP5_9FABA</name>
<evidence type="ECO:0000313" key="2">
    <source>
        <dbReference type="Proteomes" id="UP001341840"/>
    </source>
</evidence>
<reference evidence="1 2" key="1">
    <citation type="journal article" date="2023" name="Plants (Basel)">
        <title>Bridging the Gap: Combining Genomics and Transcriptomics Approaches to Understand Stylosanthes scabra, an Orphan Legume from the Brazilian Caatinga.</title>
        <authorList>
            <person name="Ferreira-Neto J.R.C."/>
            <person name="da Silva M.D."/>
            <person name="Binneck E."/>
            <person name="de Melo N.F."/>
            <person name="da Silva R.H."/>
            <person name="de Melo A.L.T.M."/>
            <person name="Pandolfi V."/>
            <person name="Bustamante F.O."/>
            <person name="Brasileiro-Vidal A.C."/>
            <person name="Benko-Iseppon A.M."/>
        </authorList>
    </citation>
    <scope>NUCLEOTIDE SEQUENCE [LARGE SCALE GENOMIC DNA]</scope>
    <source>
        <tissue evidence="1">Leaves</tissue>
    </source>
</reference>
<comment type="caution">
    <text evidence="1">The sequence shown here is derived from an EMBL/GenBank/DDBJ whole genome shotgun (WGS) entry which is preliminary data.</text>
</comment>
<dbReference type="Proteomes" id="UP001341840">
    <property type="component" value="Unassembled WGS sequence"/>
</dbReference>
<evidence type="ECO:0000313" key="1">
    <source>
        <dbReference type="EMBL" id="MED6153026.1"/>
    </source>
</evidence>
<proteinExistence type="predicted"/>
<protein>
    <submittedName>
        <fullName evidence="1">Uncharacterized protein</fullName>
    </submittedName>
</protein>
<dbReference type="EMBL" id="JASCZI010093031">
    <property type="protein sequence ID" value="MED6153026.1"/>
    <property type="molecule type" value="Genomic_DNA"/>
</dbReference>